<comment type="caution">
    <text evidence="4">The sequence shown here is derived from an EMBL/GenBank/DDBJ whole genome shotgun (WGS) entry which is preliminary data.</text>
</comment>
<dbReference type="Proteomes" id="UP000284962">
    <property type="component" value="Unassembled WGS sequence"/>
</dbReference>
<dbReference type="EMBL" id="QSEW01000002">
    <property type="protein sequence ID" value="RHA01595.1"/>
    <property type="molecule type" value="Genomic_DNA"/>
</dbReference>
<protein>
    <submittedName>
        <fullName evidence="4">FeoB-associated Cys-rich membrane protein</fullName>
    </submittedName>
</protein>
<evidence type="ECO:0000313" key="8">
    <source>
        <dbReference type="Proteomes" id="UP000266376"/>
    </source>
</evidence>
<evidence type="ECO:0000313" key="4">
    <source>
        <dbReference type="EMBL" id="RGW54156.1"/>
    </source>
</evidence>
<evidence type="ECO:0000313" key="7">
    <source>
        <dbReference type="Proteomes" id="UP000261055"/>
    </source>
</evidence>
<dbReference type="EMBL" id="QSVQ01000007">
    <property type="protein sequence ID" value="RGO51228.1"/>
    <property type="molecule type" value="Genomic_DNA"/>
</dbReference>
<dbReference type="Pfam" id="PF12669">
    <property type="entry name" value="FeoB_associated"/>
    <property type="match status" value="1"/>
</dbReference>
<gene>
    <name evidence="6" type="ORF">DW860_05055</name>
    <name evidence="5" type="ORF">DW957_01960</name>
    <name evidence="4" type="ORF">DWV67_06200</name>
    <name evidence="3" type="ORF">DWX78_01895</name>
    <name evidence="2" type="ORF">DXB12_07515</name>
</gene>
<dbReference type="EMBL" id="QSHK01000002">
    <property type="protein sequence ID" value="RHC09821.1"/>
    <property type="molecule type" value="Genomic_DNA"/>
</dbReference>
<evidence type="ECO:0000313" key="3">
    <source>
        <dbReference type="EMBL" id="RGS73067.1"/>
    </source>
</evidence>
<evidence type="ECO:0000313" key="9">
    <source>
        <dbReference type="Proteomes" id="UP000284742"/>
    </source>
</evidence>
<reference evidence="7 8" key="1">
    <citation type="submission" date="2018-08" db="EMBL/GenBank/DDBJ databases">
        <title>A genome reference for cultivated species of the human gut microbiota.</title>
        <authorList>
            <person name="Zou Y."/>
            <person name="Xue W."/>
            <person name="Luo G."/>
        </authorList>
    </citation>
    <scope>NUCLEOTIDE SEQUENCE [LARGE SCALE GENOMIC DNA]</scope>
    <source>
        <strain evidence="4 8">AF12-11</strain>
        <strain evidence="3 11">AF21-25</strain>
        <strain evidence="6 9">AM37-5</strain>
        <strain evidence="5 10">AM46-16</strain>
        <strain evidence="2 7">OM02-12</strain>
    </source>
</reference>
<dbReference type="EMBL" id="QRVU01000006">
    <property type="protein sequence ID" value="RGS73067.1"/>
    <property type="molecule type" value="Genomic_DNA"/>
</dbReference>
<dbReference type="Proteomes" id="UP000284742">
    <property type="component" value="Unassembled WGS sequence"/>
</dbReference>
<evidence type="ECO:0000313" key="10">
    <source>
        <dbReference type="Proteomes" id="UP000284962"/>
    </source>
</evidence>
<name>A0A395XPD7_9FIRM</name>
<evidence type="ECO:0000313" key="6">
    <source>
        <dbReference type="EMBL" id="RHC09821.1"/>
    </source>
</evidence>
<keyword evidence="7" id="KW-1185">Reference proteome</keyword>
<keyword evidence="1" id="KW-1133">Transmembrane helix</keyword>
<evidence type="ECO:0000313" key="5">
    <source>
        <dbReference type="EMBL" id="RHA01595.1"/>
    </source>
</evidence>
<evidence type="ECO:0000256" key="1">
    <source>
        <dbReference type="SAM" id="Phobius"/>
    </source>
</evidence>
<dbReference type="Proteomes" id="UP000266376">
    <property type="component" value="Unassembled WGS sequence"/>
</dbReference>
<dbReference type="Proteomes" id="UP000261055">
    <property type="component" value="Unassembled WGS sequence"/>
</dbReference>
<dbReference type="EMBL" id="QSAJ01000011">
    <property type="protein sequence ID" value="RGW54156.1"/>
    <property type="molecule type" value="Genomic_DNA"/>
</dbReference>
<keyword evidence="1" id="KW-0812">Transmembrane</keyword>
<evidence type="ECO:0000313" key="11">
    <source>
        <dbReference type="Proteomes" id="UP000285981"/>
    </source>
</evidence>
<feature type="transmembrane region" description="Helical" evidence="1">
    <location>
        <begin position="6"/>
        <end position="28"/>
    </location>
</feature>
<evidence type="ECO:0000313" key="2">
    <source>
        <dbReference type="EMBL" id="RGO51228.1"/>
    </source>
</evidence>
<dbReference type="Proteomes" id="UP000285981">
    <property type="component" value="Unassembled WGS sequence"/>
</dbReference>
<organism evidence="4 8">
    <name type="scientific">Dorea formicigenerans</name>
    <dbReference type="NCBI Taxonomy" id="39486"/>
    <lineage>
        <taxon>Bacteria</taxon>
        <taxon>Bacillati</taxon>
        <taxon>Bacillota</taxon>
        <taxon>Clostridia</taxon>
        <taxon>Lachnospirales</taxon>
        <taxon>Lachnospiraceae</taxon>
        <taxon>Dorea</taxon>
    </lineage>
</organism>
<sequence>MMALAAQTSILSTMIVALVIIAIVAWIIRGMIQKKKRSGTFIGCDCGCANCPHSCHNPKNSKNQSGCGGCGGC</sequence>
<accession>A0A395XPD7</accession>
<dbReference type="AlphaFoldDB" id="A0A395XPD7"/>
<dbReference type="RefSeq" id="WP_117613421.1">
    <property type="nucleotide sequence ID" value="NZ_AP031430.1"/>
</dbReference>
<keyword evidence="1" id="KW-0472">Membrane</keyword>
<proteinExistence type="predicted"/>